<evidence type="ECO:0000256" key="4">
    <source>
        <dbReference type="SAM" id="Phobius"/>
    </source>
</evidence>
<sequence>MRLKLTTRIVLGYCVILAIAGLLAGVMTYKVHQIVMEIDGLQKHNVRTMEGIAISHYVEEQSSLIKEYFLTGAQDDKEKVEQKIKEALQHEEALIKITRQKVNLDRITRVRDLNKQMEQVFHSQIVPLVEQGQIDEALKVKTEQFNPLARQLKEAVNAYVDYKKQESKTAENNSLQAGLEAKKVAMSFGVVAVLLGILFSILTSRAITRPINRLVQETAVVAGGDLTKRVEVKGNDELAHLARAFNKMVENLHHMARQVVEKSNSLAAHSQELSAATQQVSASVEEITGTTTELARAADQEAAGANSAVEVSLEVQRVAERGNLAVGQAVEKINSIVARVDKSSEQVARLGERSRDIGKITDVITGIADQTNLLALNAAIEAARAGEQGRGFAVVAEEVRKLAEQSSQAAKEISAIIQQIQQETAQAVQDMNLGVQEVHQGTRVVHSAGRSLKEILEHVQRSVTIIGEIARGAEQNSLSAQNLAAATQQVSANVQQIATAAQDLAKMGDEFQGLVTNFKV</sequence>
<dbReference type="PRINTS" id="PR00260">
    <property type="entry name" value="CHEMTRNSDUCR"/>
</dbReference>
<evidence type="ECO:0000259" key="5">
    <source>
        <dbReference type="PROSITE" id="PS50111"/>
    </source>
</evidence>
<dbReference type="RefSeq" id="WP_073239322.1">
    <property type="nucleotide sequence ID" value="NZ_FQUY01000014.1"/>
</dbReference>
<organism evidence="7 8">
    <name type="scientific">Desulforamulus putei DSM 12395</name>
    <dbReference type="NCBI Taxonomy" id="1121429"/>
    <lineage>
        <taxon>Bacteria</taxon>
        <taxon>Bacillati</taxon>
        <taxon>Bacillota</taxon>
        <taxon>Clostridia</taxon>
        <taxon>Eubacteriales</taxon>
        <taxon>Peptococcaceae</taxon>
        <taxon>Desulforamulus</taxon>
    </lineage>
</organism>
<evidence type="ECO:0000313" key="8">
    <source>
        <dbReference type="Proteomes" id="UP000184148"/>
    </source>
</evidence>
<accession>A0A1M4ZS06</accession>
<name>A0A1M4ZS06_9FIRM</name>
<dbReference type="GO" id="GO:0006935">
    <property type="term" value="P:chemotaxis"/>
    <property type="evidence" value="ECO:0007669"/>
    <property type="project" value="InterPro"/>
</dbReference>
<dbReference type="FunFam" id="1.10.287.950:FF:000001">
    <property type="entry name" value="Methyl-accepting chemotaxis sensory transducer"/>
    <property type="match status" value="1"/>
</dbReference>
<dbReference type="Pfam" id="PF00015">
    <property type="entry name" value="MCPsignal"/>
    <property type="match status" value="1"/>
</dbReference>
<evidence type="ECO:0000256" key="3">
    <source>
        <dbReference type="PROSITE-ProRule" id="PRU00284"/>
    </source>
</evidence>
<dbReference type="PANTHER" id="PTHR32089">
    <property type="entry name" value="METHYL-ACCEPTING CHEMOTAXIS PROTEIN MCPB"/>
    <property type="match status" value="1"/>
</dbReference>
<dbReference type="PROSITE" id="PS50885">
    <property type="entry name" value="HAMP"/>
    <property type="match status" value="1"/>
</dbReference>
<dbReference type="SMART" id="SM00304">
    <property type="entry name" value="HAMP"/>
    <property type="match status" value="1"/>
</dbReference>
<dbReference type="SUPFAM" id="SSF58104">
    <property type="entry name" value="Methyl-accepting chemotaxis protein (MCP) signaling domain"/>
    <property type="match status" value="1"/>
</dbReference>
<protein>
    <submittedName>
        <fullName evidence="7">Methyl-accepting chemotaxis protein</fullName>
    </submittedName>
</protein>
<dbReference type="Pfam" id="PF12729">
    <property type="entry name" value="4HB_MCP_1"/>
    <property type="match status" value="1"/>
</dbReference>
<keyword evidence="8" id="KW-1185">Reference proteome</keyword>
<dbReference type="InterPro" id="IPR004090">
    <property type="entry name" value="Chemotax_Me-accpt_rcpt"/>
</dbReference>
<evidence type="ECO:0000256" key="1">
    <source>
        <dbReference type="ARBA" id="ARBA00023224"/>
    </source>
</evidence>
<evidence type="ECO:0000256" key="2">
    <source>
        <dbReference type="ARBA" id="ARBA00029447"/>
    </source>
</evidence>
<evidence type="ECO:0000313" key="7">
    <source>
        <dbReference type="EMBL" id="SHF20870.1"/>
    </source>
</evidence>
<dbReference type="GO" id="GO:0007165">
    <property type="term" value="P:signal transduction"/>
    <property type="evidence" value="ECO:0007669"/>
    <property type="project" value="UniProtKB-KW"/>
</dbReference>
<evidence type="ECO:0000259" key="6">
    <source>
        <dbReference type="PROSITE" id="PS50885"/>
    </source>
</evidence>
<dbReference type="STRING" id="1121429.SAMN02745133_02085"/>
<dbReference type="CDD" id="cd11386">
    <property type="entry name" value="MCP_signal"/>
    <property type="match status" value="1"/>
</dbReference>
<dbReference type="OrthoDB" id="5392220at2"/>
<feature type="transmembrane region" description="Helical" evidence="4">
    <location>
        <begin position="9"/>
        <end position="29"/>
    </location>
</feature>
<feature type="domain" description="Methyl-accepting transducer" evidence="5">
    <location>
        <begin position="255"/>
        <end position="491"/>
    </location>
</feature>
<keyword evidence="4" id="KW-1133">Transmembrane helix</keyword>
<dbReference type="AlphaFoldDB" id="A0A1M4ZS06"/>
<comment type="similarity">
    <text evidence="2">Belongs to the methyl-accepting chemotaxis (MCP) protein family.</text>
</comment>
<dbReference type="Pfam" id="PF00672">
    <property type="entry name" value="HAMP"/>
    <property type="match status" value="1"/>
</dbReference>
<dbReference type="Gene3D" id="1.10.287.950">
    <property type="entry name" value="Methyl-accepting chemotaxis protein"/>
    <property type="match status" value="1"/>
</dbReference>
<dbReference type="CDD" id="cd06225">
    <property type="entry name" value="HAMP"/>
    <property type="match status" value="1"/>
</dbReference>
<feature type="transmembrane region" description="Helical" evidence="4">
    <location>
        <begin position="184"/>
        <end position="203"/>
    </location>
</feature>
<keyword evidence="4" id="KW-0472">Membrane</keyword>
<dbReference type="GO" id="GO:0016020">
    <property type="term" value="C:membrane"/>
    <property type="evidence" value="ECO:0007669"/>
    <property type="project" value="InterPro"/>
</dbReference>
<dbReference type="EMBL" id="FQUY01000014">
    <property type="protein sequence ID" value="SHF20870.1"/>
    <property type="molecule type" value="Genomic_DNA"/>
</dbReference>
<keyword evidence="1 3" id="KW-0807">Transducer</keyword>
<proteinExistence type="inferred from homology"/>
<dbReference type="PROSITE" id="PS50111">
    <property type="entry name" value="CHEMOTAXIS_TRANSDUC_2"/>
    <property type="match status" value="1"/>
</dbReference>
<gene>
    <name evidence="7" type="ORF">SAMN02745133_02085</name>
</gene>
<dbReference type="InterPro" id="IPR003660">
    <property type="entry name" value="HAMP_dom"/>
</dbReference>
<reference evidence="8" key="1">
    <citation type="submission" date="2016-11" db="EMBL/GenBank/DDBJ databases">
        <authorList>
            <person name="Varghese N."/>
            <person name="Submissions S."/>
        </authorList>
    </citation>
    <scope>NUCLEOTIDE SEQUENCE [LARGE SCALE GENOMIC DNA]</scope>
    <source>
        <strain evidence="8">DSM 12395</strain>
    </source>
</reference>
<feature type="domain" description="HAMP" evidence="6">
    <location>
        <begin position="205"/>
        <end position="257"/>
    </location>
</feature>
<keyword evidence="4" id="KW-0812">Transmembrane</keyword>
<dbReference type="InterPro" id="IPR024478">
    <property type="entry name" value="HlyB_4HB_MCP"/>
</dbReference>
<dbReference type="Proteomes" id="UP000184148">
    <property type="component" value="Unassembled WGS sequence"/>
</dbReference>
<dbReference type="PANTHER" id="PTHR32089:SF112">
    <property type="entry name" value="LYSOZYME-LIKE PROTEIN-RELATED"/>
    <property type="match status" value="1"/>
</dbReference>
<dbReference type="InterPro" id="IPR004089">
    <property type="entry name" value="MCPsignal_dom"/>
</dbReference>
<dbReference type="GO" id="GO:0004888">
    <property type="term" value="F:transmembrane signaling receptor activity"/>
    <property type="evidence" value="ECO:0007669"/>
    <property type="project" value="InterPro"/>
</dbReference>
<dbReference type="SMART" id="SM00283">
    <property type="entry name" value="MA"/>
    <property type="match status" value="1"/>
</dbReference>